<keyword evidence="2" id="KW-1185">Reference proteome</keyword>
<reference evidence="1 2" key="1">
    <citation type="submission" date="2016-02" db="EMBL/GenBank/DDBJ databases">
        <title>Genome analysis of coral dinoflagellate symbionts highlights evolutionary adaptations to a symbiotic lifestyle.</title>
        <authorList>
            <person name="Aranda M."/>
            <person name="Li Y."/>
            <person name="Liew Y.J."/>
            <person name="Baumgarten S."/>
            <person name="Simakov O."/>
            <person name="Wilson M."/>
            <person name="Piel J."/>
            <person name="Ashoor H."/>
            <person name="Bougouffa S."/>
            <person name="Bajic V.B."/>
            <person name="Ryu T."/>
            <person name="Ravasi T."/>
            <person name="Bayer T."/>
            <person name="Micklem G."/>
            <person name="Kim H."/>
            <person name="Bhak J."/>
            <person name="Lajeunesse T.C."/>
            <person name="Voolstra C.R."/>
        </authorList>
    </citation>
    <scope>NUCLEOTIDE SEQUENCE [LARGE SCALE GENOMIC DNA]</scope>
    <source>
        <strain evidence="1 2">CCMP2467</strain>
    </source>
</reference>
<dbReference type="AlphaFoldDB" id="A0A1Q8ZJZ8"/>
<name>A0A1Q8ZJZ8_SYMMI</name>
<evidence type="ECO:0000313" key="2">
    <source>
        <dbReference type="Proteomes" id="UP000186817"/>
    </source>
</evidence>
<evidence type="ECO:0000313" key="1">
    <source>
        <dbReference type="EMBL" id="OLP38016.1"/>
    </source>
</evidence>
<protein>
    <submittedName>
        <fullName evidence="1">Uncharacterized protein</fullName>
    </submittedName>
</protein>
<organism evidence="1 2">
    <name type="scientific">Symbiodinium microadriaticum</name>
    <name type="common">Dinoflagellate</name>
    <name type="synonym">Zooxanthella microadriatica</name>
    <dbReference type="NCBI Taxonomy" id="2951"/>
    <lineage>
        <taxon>Eukaryota</taxon>
        <taxon>Sar</taxon>
        <taxon>Alveolata</taxon>
        <taxon>Dinophyceae</taxon>
        <taxon>Suessiales</taxon>
        <taxon>Symbiodiniaceae</taxon>
        <taxon>Symbiodinium</taxon>
    </lineage>
</organism>
<proteinExistence type="predicted"/>
<comment type="caution">
    <text evidence="1">The sequence shown here is derived from an EMBL/GenBank/DDBJ whole genome shotgun (WGS) entry which is preliminary data.</text>
</comment>
<accession>A0A1Q8ZJZ8</accession>
<dbReference type="OrthoDB" id="2423195at2759"/>
<dbReference type="Proteomes" id="UP000186817">
    <property type="component" value="Unassembled WGS sequence"/>
</dbReference>
<sequence length="185" mass="20333">MTSPGASVQQTFPAHQVDVKGKQSELLNDARLKTAAGVPDLIKPELQAMEKFRNRGVHSVSWMVMVGVWAEAVRGDPRKGRLYGRYPRLILSSAASAVISSFNFADIPQAGAGMSSGFGGPWKDIETTCAIGQMTLSFQSDLLRMLRSEVQLDALDWQEDPVETSRLQQDCHWMRSALEEVLAAP</sequence>
<dbReference type="EMBL" id="LSRX01009023">
    <property type="protein sequence ID" value="OLP38016.1"/>
    <property type="molecule type" value="Genomic_DNA"/>
</dbReference>
<gene>
    <name evidence="1" type="ORF">AK812_SmicGene48840</name>
</gene>